<dbReference type="GO" id="GO:0008483">
    <property type="term" value="F:transaminase activity"/>
    <property type="evidence" value="ECO:0007669"/>
    <property type="project" value="UniProtKB-KW"/>
</dbReference>
<dbReference type="PANTHER" id="PTHR30244">
    <property type="entry name" value="TRANSAMINASE"/>
    <property type="match status" value="1"/>
</dbReference>
<dbReference type="InterPro" id="IPR000653">
    <property type="entry name" value="DegT/StrS_aminotransferase"/>
</dbReference>
<name>A0A5D0IWY4_9FLAO</name>
<organism evidence="2 3">
    <name type="scientific">Seonamhaeicola marinus</name>
    <dbReference type="NCBI Taxonomy" id="1912246"/>
    <lineage>
        <taxon>Bacteria</taxon>
        <taxon>Pseudomonadati</taxon>
        <taxon>Bacteroidota</taxon>
        <taxon>Flavobacteriia</taxon>
        <taxon>Flavobacteriales</taxon>
        <taxon>Flavobacteriaceae</taxon>
    </lineage>
</organism>
<dbReference type="PANTHER" id="PTHR30244:SF36">
    <property type="entry name" value="3-OXO-GLUCOSE-6-PHOSPHATE:GLUTAMATE AMINOTRANSFERASE"/>
    <property type="match status" value="1"/>
</dbReference>
<keyword evidence="1" id="KW-0663">Pyridoxal phosphate</keyword>
<dbReference type="Proteomes" id="UP000323930">
    <property type="component" value="Unassembled WGS sequence"/>
</dbReference>
<dbReference type="SUPFAM" id="SSF53383">
    <property type="entry name" value="PLP-dependent transferases"/>
    <property type="match status" value="1"/>
</dbReference>
<keyword evidence="2" id="KW-0032">Aminotransferase</keyword>
<dbReference type="GO" id="GO:0000271">
    <property type="term" value="P:polysaccharide biosynthetic process"/>
    <property type="evidence" value="ECO:0007669"/>
    <property type="project" value="TreeGrafter"/>
</dbReference>
<evidence type="ECO:0000256" key="1">
    <source>
        <dbReference type="ARBA" id="ARBA00022898"/>
    </source>
</evidence>
<dbReference type="EMBL" id="VSDQ01000291">
    <property type="protein sequence ID" value="TYA87569.1"/>
    <property type="molecule type" value="Genomic_DNA"/>
</dbReference>
<sequence length="119" mass="13041">MKKIQMVDLKGQYNAIKDVVNPSIQQVIETTSFINGPKVHEFQKNLETYLGVKHVIPCANGTDALQIAMMGLGLKPGDEVITANFTFAATVEVIALLNLTPVLVDVNEDDFNINIEALK</sequence>
<dbReference type="InterPro" id="IPR015424">
    <property type="entry name" value="PyrdxlP-dep_Trfase"/>
</dbReference>
<keyword evidence="3" id="KW-1185">Reference proteome</keyword>
<keyword evidence="2" id="KW-0808">Transferase</keyword>
<dbReference type="InterPro" id="IPR015421">
    <property type="entry name" value="PyrdxlP-dep_Trfase_major"/>
</dbReference>
<comment type="caution">
    <text evidence="2">The sequence shown here is derived from an EMBL/GenBank/DDBJ whole genome shotgun (WGS) entry which is preliminary data.</text>
</comment>
<proteinExistence type="predicted"/>
<dbReference type="OrthoDB" id="9804264at2"/>
<accession>A0A5D0IWY4</accession>
<dbReference type="GO" id="GO:0030170">
    <property type="term" value="F:pyridoxal phosphate binding"/>
    <property type="evidence" value="ECO:0007669"/>
    <property type="project" value="TreeGrafter"/>
</dbReference>
<dbReference type="AlphaFoldDB" id="A0A5D0IWY4"/>
<dbReference type="RefSeq" id="WP_148540159.1">
    <property type="nucleotide sequence ID" value="NZ_VSDQ01000291.1"/>
</dbReference>
<feature type="non-terminal residue" evidence="2">
    <location>
        <position position="119"/>
    </location>
</feature>
<reference evidence="2 3" key="1">
    <citation type="submission" date="2019-08" db="EMBL/GenBank/DDBJ databases">
        <title>Seonamhaeicola sediminis sp. nov., isolated from marine sediment.</title>
        <authorList>
            <person name="Cao W.R."/>
        </authorList>
    </citation>
    <scope>NUCLEOTIDE SEQUENCE [LARGE SCALE GENOMIC DNA]</scope>
    <source>
        <strain evidence="2 3">B011</strain>
    </source>
</reference>
<dbReference type="Pfam" id="PF01041">
    <property type="entry name" value="DegT_DnrJ_EryC1"/>
    <property type="match status" value="1"/>
</dbReference>
<gene>
    <name evidence="2" type="ORF">FUA24_04035</name>
</gene>
<evidence type="ECO:0000313" key="3">
    <source>
        <dbReference type="Proteomes" id="UP000323930"/>
    </source>
</evidence>
<protein>
    <submittedName>
        <fullName evidence="2">Aminotransferase class I/II-fold pyridoxal phosphate-dependent enzyme</fullName>
    </submittedName>
</protein>
<evidence type="ECO:0000313" key="2">
    <source>
        <dbReference type="EMBL" id="TYA87569.1"/>
    </source>
</evidence>
<dbReference type="Gene3D" id="3.40.640.10">
    <property type="entry name" value="Type I PLP-dependent aspartate aminotransferase-like (Major domain)"/>
    <property type="match status" value="1"/>
</dbReference>